<dbReference type="PANTHER" id="PTHR45772:SF9">
    <property type="entry name" value="CONSERVED COMPONENT OF ABC TRANSPORTER FOR NATURAL AMINO ACIDS"/>
    <property type="match status" value="1"/>
</dbReference>
<dbReference type="SMART" id="SM00382">
    <property type="entry name" value="AAA"/>
    <property type="match status" value="1"/>
</dbReference>
<dbReference type="InterPro" id="IPR003593">
    <property type="entry name" value="AAA+_ATPase"/>
</dbReference>
<organism evidence="6 7">
    <name type="scientific">Micromonospora sonneratiae</name>
    <dbReference type="NCBI Taxonomy" id="1184706"/>
    <lineage>
        <taxon>Bacteria</taxon>
        <taxon>Bacillati</taxon>
        <taxon>Actinomycetota</taxon>
        <taxon>Actinomycetes</taxon>
        <taxon>Micromonosporales</taxon>
        <taxon>Micromonosporaceae</taxon>
        <taxon>Micromonospora</taxon>
    </lineage>
</organism>
<evidence type="ECO:0000313" key="7">
    <source>
        <dbReference type="Proteomes" id="UP001597260"/>
    </source>
</evidence>
<keyword evidence="3 6" id="KW-0067">ATP-binding</keyword>
<dbReference type="GO" id="GO:0005524">
    <property type="term" value="F:ATP binding"/>
    <property type="evidence" value="ECO:0007669"/>
    <property type="project" value="UniProtKB-KW"/>
</dbReference>
<dbReference type="PROSITE" id="PS00211">
    <property type="entry name" value="ABC_TRANSPORTER_1"/>
    <property type="match status" value="1"/>
</dbReference>
<protein>
    <submittedName>
        <fullName evidence="6">ABC transporter ATP-binding protein</fullName>
    </submittedName>
</protein>
<name>A0ABW3Y6T0_9ACTN</name>
<gene>
    <name evidence="6" type="ORF">ACFQ4H_00885</name>
</gene>
<dbReference type="Proteomes" id="UP001597260">
    <property type="component" value="Unassembled WGS sequence"/>
</dbReference>
<keyword evidence="1" id="KW-0813">Transport</keyword>
<evidence type="ECO:0000313" key="6">
    <source>
        <dbReference type="EMBL" id="MFD1319635.1"/>
    </source>
</evidence>
<feature type="compositionally biased region" description="Basic and acidic residues" evidence="4">
    <location>
        <begin position="265"/>
        <end position="276"/>
    </location>
</feature>
<reference evidence="7" key="1">
    <citation type="journal article" date="2019" name="Int. J. Syst. Evol. Microbiol.">
        <title>The Global Catalogue of Microorganisms (GCM) 10K type strain sequencing project: providing services to taxonomists for standard genome sequencing and annotation.</title>
        <authorList>
            <consortium name="The Broad Institute Genomics Platform"/>
            <consortium name="The Broad Institute Genome Sequencing Center for Infectious Disease"/>
            <person name="Wu L."/>
            <person name="Ma J."/>
        </authorList>
    </citation>
    <scope>NUCLEOTIDE SEQUENCE [LARGE SCALE GENOMIC DNA]</scope>
    <source>
        <strain evidence="7">JCM 31037</strain>
    </source>
</reference>
<dbReference type="InterPro" id="IPR017871">
    <property type="entry name" value="ABC_transporter-like_CS"/>
</dbReference>
<dbReference type="InterPro" id="IPR027417">
    <property type="entry name" value="P-loop_NTPase"/>
</dbReference>
<dbReference type="InterPro" id="IPR003439">
    <property type="entry name" value="ABC_transporter-like_ATP-bd"/>
</dbReference>
<keyword evidence="7" id="KW-1185">Reference proteome</keyword>
<evidence type="ECO:0000256" key="4">
    <source>
        <dbReference type="SAM" id="MobiDB-lite"/>
    </source>
</evidence>
<feature type="domain" description="ABC transporter" evidence="5">
    <location>
        <begin position="7"/>
        <end position="254"/>
    </location>
</feature>
<dbReference type="Pfam" id="PF00005">
    <property type="entry name" value="ABC_tran"/>
    <property type="match status" value="1"/>
</dbReference>
<dbReference type="RefSeq" id="WP_377565704.1">
    <property type="nucleotide sequence ID" value="NZ_JBHTMP010000001.1"/>
</dbReference>
<dbReference type="EMBL" id="JBHTMP010000001">
    <property type="protein sequence ID" value="MFD1319635.1"/>
    <property type="molecule type" value="Genomic_DNA"/>
</dbReference>
<evidence type="ECO:0000256" key="1">
    <source>
        <dbReference type="ARBA" id="ARBA00022448"/>
    </source>
</evidence>
<dbReference type="PROSITE" id="PS50893">
    <property type="entry name" value="ABC_TRANSPORTER_2"/>
    <property type="match status" value="1"/>
</dbReference>
<dbReference type="PANTHER" id="PTHR45772">
    <property type="entry name" value="CONSERVED COMPONENT OF ABC TRANSPORTER FOR NATURAL AMINO ACIDS-RELATED"/>
    <property type="match status" value="1"/>
</dbReference>
<accession>A0ABW3Y6T0</accession>
<dbReference type="Gene3D" id="3.40.50.300">
    <property type="entry name" value="P-loop containing nucleotide triphosphate hydrolases"/>
    <property type="match status" value="1"/>
</dbReference>
<dbReference type="InterPro" id="IPR051120">
    <property type="entry name" value="ABC_AA/LPS_Transport"/>
</dbReference>
<comment type="caution">
    <text evidence="6">The sequence shown here is derived from an EMBL/GenBank/DDBJ whole genome shotgun (WGS) entry which is preliminary data.</text>
</comment>
<evidence type="ECO:0000256" key="2">
    <source>
        <dbReference type="ARBA" id="ARBA00022741"/>
    </source>
</evidence>
<dbReference type="SUPFAM" id="SSF52540">
    <property type="entry name" value="P-loop containing nucleoside triphosphate hydrolases"/>
    <property type="match status" value="1"/>
</dbReference>
<evidence type="ECO:0000259" key="5">
    <source>
        <dbReference type="PROSITE" id="PS50893"/>
    </source>
</evidence>
<evidence type="ECO:0000256" key="3">
    <source>
        <dbReference type="ARBA" id="ARBA00022840"/>
    </source>
</evidence>
<keyword evidence="2" id="KW-0547">Nucleotide-binding</keyword>
<feature type="region of interest" description="Disordered" evidence="4">
    <location>
        <begin position="253"/>
        <end position="276"/>
    </location>
</feature>
<proteinExistence type="predicted"/>
<sequence length="276" mass="29489">MGEETLLVGRGLTKRYGGVTALEDVSFELRAGEVLGLVGPNGAGKTTLVDLISGTQAATAGELVLRGAELSGPASRRARAGLARTFQYPQLALELSVRENLLLGRAARRHASLWRMTVGAFAGALRPRVADDVRAIRLLAEELGIEGLDREAGDLSLGEQRLVEVGRALGQDPLVLLLDEPFAGSDAQGVAGIAEVIHTVRRRGHGVILVDHNVDLVARLVDRIMLLDRGRVAFDGEPRECLASPQMQQVYFGSVDDPDVGSETGTREAEVEDVRS</sequence>